<evidence type="ECO:0000313" key="7">
    <source>
        <dbReference type="EMBL" id="CAK0785314.1"/>
    </source>
</evidence>
<keyword evidence="8" id="KW-1185">Reference proteome</keyword>
<dbReference type="GO" id="GO:0043022">
    <property type="term" value="F:ribosome binding"/>
    <property type="evidence" value="ECO:0007669"/>
    <property type="project" value="TreeGrafter"/>
</dbReference>
<sequence>MSTHADCRMYESKYPDVDDVVMVQVKSIAEMGAYVSLLEYNGIEGMILLSELSRRRIRSITKLIKVGRQEPVMVLRVDKEKGYIDLSKRRVSPEDVAVCEERFSKSKMVHSIMRHVAETTGQDVEELYKCIAWPLYKAYGHAFDAFKTMVSDPDAVLAKLETDFNDGKPIEVLTEGVREAIIKNVKRRMTPQPLKIRADVELTCFSYDGVLHIQEAMRAAEKKSTEECPVKMKLVAPPLYVLTTNTLEKTKGIEVLKEACAACGEAITARKGRIIIKDEARVVSDRDDRLLTEQMLALETANQEVAGDDDSEEEEVGMGEMDVNAPAPLPA</sequence>
<dbReference type="FunFam" id="2.40.50.140:FF:000015">
    <property type="entry name" value="Eukaryotic translation initiation factor 2 subunit alpha"/>
    <property type="match status" value="1"/>
</dbReference>
<feature type="compositionally biased region" description="Acidic residues" evidence="5">
    <location>
        <begin position="306"/>
        <end position="317"/>
    </location>
</feature>
<dbReference type="InterPro" id="IPR044126">
    <property type="entry name" value="S1_IF2_alpha"/>
</dbReference>
<dbReference type="SUPFAM" id="SSF50249">
    <property type="entry name" value="Nucleic acid-binding proteins"/>
    <property type="match status" value="1"/>
</dbReference>
<dbReference type="PANTHER" id="PTHR10602:SF0">
    <property type="entry name" value="EUKARYOTIC TRANSLATION INITIATION FACTOR 2 SUBUNIT 1"/>
    <property type="match status" value="1"/>
</dbReference>
<evidence type="ECO:0000313" key="8">
    <source>
        <dbReference type="Proteomes" id="UP001314263"/>
    </source>
</evidence>
<dbReference type="GO" id="GO:0003723">
    <property type="term" value="F:RNA binding"/>
    <property type="evidence" value="ECO:0007669"/>
    <property type="project" value="InterPro"/>
</dbReference>
<dbReference type="Pfam" id="PF07541">
    <property type="entry name" value="EIF_2_alpha"/>
    <property type="match status" value="1"/>
</dbReference>
<evidence type="ECO:0000256" key="1">
    <source>
        <dbReference type="ARBA" id="ARBA00007223"/>
    </source>
</evidence>
<comment type="similarity">
    <text evidence="1">Belongs to the eIF-2-alpha family.</text>
</comment>
<dbReference type="InterPro" id="IPR012340">
    <property type="entry name" value="NA-bd_OB-fold"/>
</dbReference>
<protein>
    <recommendedName>
        <fullName evidence="6">S1 motif domain-containing protein</fullName>
    </recommendedName>
</protein>
<dbReference type="PROSITE" id="PS50126">
    <property type="entry name" value="S1"/>
    <property type="match status" value="1"/>
</dbReference>
<dbReference type="InterPro" id="IPR011488">
    <property type="entry name" value="TIF_2_asu"/>
</dbReference>
<evidence type="ECO:0000256" key="3">
    <source>
        <dbReference type="ARBA" id="ARBA00022553"/>
    </source>
</evidence>
<feature type="domain" description="S1 motif" evidence="6">
    <location>
        <begin position="18"/>
        <end position="89"/>
    </location>
</feature>
<comment type="caution">
    <text evidence="7">The sequence shown here is derived from an EMBL/GenBank/DDBJ whole genome shotgun (WGS) entry which is preliminary data.</text>
</comment>
<dbReference type="CDD" id="cd04452">
    <property type="entry name" value="S1_IF2_alpha"/>
    <property type="match status" value="1"/>
</dbReference>
<feature type="region of interest" description="Disordered" evidence="5">
    <location>
        <begin position="301"/>
        <end position="331"/>
    </location>
</feature>
<dbReference type="Proteomes" id="UP001314263">
    <property type="component" value="Unassembled WGS sequence"/>
</dbReference>
<dbReference type="GO" id="GO:0005850">
    <property type="term" value="C:eukaryotic translation initiation factor 2 complex"/>
    <property type="evidence" value="ECO:0007669"/>
    <property type="project" value="TreeGrafter"/>
</dbReference>
<dbReference type="GO" id="GO:0003743">
    <property type="term" value="F:translation initiation factor activity"/>
    <property type="evidence" value="ECO:0007669"/>
    <property type="project" value="UniProtKB-KW"/>
</dbReference>
<keyword evidence="2" id="KW-0396">Initiation factor</keyword>
<gene>
    <name evidence="7" type="ORF">CVIRNUC_008521</name>
</gene>
<keyword evidence="4" id="KW-0648">Protein biosynthesis</keyword>
<evidence type="ECO:0000256" key="5">
    <source>
        <dbReference type="SAM" id="MobiDB-lite"/>
    </source>
</evidence>
<dbReference type="Pfam" id="PF00575">
    <property type="entry name" value="S1"/>
    <property type="match status" value="1"/>
</dbReference>
<dbReference type="AlphaFoldDB" id="A0AAV1IH51"/>
<dbReference type="InterPro" id="IPR024054">
    <property type="entry name" value="TIF2_asu_middle_sf"/>
</dbReference>
<evidence type="ECO:0000259" key="6">
    <source>
        <dbReference type="PROSITE" id="PS50126"/>
    </source>
</evidence>
<dbReference type="Gene3D" id="2.40.50.140">
    <property type="entry name" value="Nucleic acid-binding proteins"/>
    <property type="match status" value="1"/>
</dbReference>
<dbReference type="FunFam" id="3.30.70.1130:FF:000001">
    <property type="entry name" value="Eukaryotic translation initiation factor 2 subunit 1"/>
    <property type="match status" value="1"/>
</dbReference>
<dbReference type="InterPro" id="IPR024055">
    <property type="entry name" value="TIF2_asu_C"/>
</dbReference>
<dbReference type="FunFam" id="1.10.150.190:FF:000003">
    <property type="entry name" value="Eukaryotic translation initiation factor 2 subunit alpha"/>
    <property type="match status" value="1"/>
</dbReference>
<proteinExistence type="inferred from homology"/>
<organism evidence="7 8">
    <name type="scientific">Coccomyxa viridis</name>
    <dbReference type="NCBI Taxonomy" id="1274662"/>
    <lineage>
        <taxon>Eukaryota</taxon>
        <taxon>Viridiplantae</taxon>
        <taxon>Chlorophyta</taxon>
        <taxon>core chlorophytes</taxon>
        <taxon>Trebouxiophyceae</taxon>
        <taxon>Trebouxiophyceae incertae sedis</taxon>
        <taxon>Coccomyxaceae</taxon>
        <taxon>Coccomyxa</taxon>
    </lineage>
</organism>
<reference evidence="7 8" key="1">
    <citation type="submission" date="2023-10" db="EMBL/GenBank/DDBJ databases">
        <authorList>
            <person name="Maclean D."/>
            <person name="Macfadyen A."/>
        </authorList>
    </citation>
    <scope>NUCLEOTIDE SEQUENCE [LARGE SCALE GENOMIC DNA]</scope>
</reference>
<dbReference type="EMBL" id="CAUYUE010000012">
    <property type="protein sequence ID" value="CAK0785314.1"/>
    <property type="molecule type" value="Genomic_DNA"/>
</dbReference>
<dbReference type="Gene3D" id="1.10.150.190">
    <property type="entry name" value="Translation initiation factor 2, subunit 1, domain 2"/>
    <property type="match status" value="1"/>
</dbReference>
<dbReference type="GO" id="GO:0033290">
    <property type="term" value="C:eukaryotic 48S preinitiation complex"/>
    <property type="evidence" value="ECO:0007669"/>
    <property type="project" value="TreeGrafter"/>
</dbReference>
<accession>A0AAV1IH51</accession>
<dbReference type="Gene3D" id="3.30.70.1130">
    <property type="entry name" value="EIF_2_alpha"/>
    <property type="match status" value="1"/>
</dbReference>
<dbReference type="SUPFAM" id="SSF116742">
    <property type="entry name" value="eIF2alpha middle domain-like"/>
    <property type="match status" value="1"/>
</dbReference>
<dbReference type="InterPro" id="IPR003029">
    <property type="entry name" value="S1_domain"/>
</dbReference>
<dbReference type="PANTHER" id="PTHR10602">
    <property type="entry name" value="EUKARYOTIC TRANSLATION INITIATION FACTOR 2 SUBUNIT 1"/>
    <property type="match status" value="1"/>
</dbReference>
<evidence type="ECO:0000256" key="2">
    <source>
        <dbReference type="ARBA" id="ARBA00022540"/>
    </source>
</evidence>
<dbReference type="SUPFAM" id="SSF110993">
    <property type="entry name" value="eIF-2-alpha, C-terminal domain"/>
    <property type="match status" value="1"/>
</dbReference>
<name>A0AAV1IH51_9CHLO</name>
<evidence type="ECO:0000256" key="4">
    <source>
        <dbReference type="ARBA" id="ARBA00022917"/>
    </source>
</evidence>
<dbReference type="SMART" id="SM00316">
    <property type="entry name" value="S1"/>
    <property type="match status" value="1"/>
</dbReference>
<keyword evidence="3" id="KW-0597">Phosphoprotein</keyword>